<evidence type="ECO:0000256" key="1">
    <source>
        <dbReference type="SAM" id="Phobius"/>
    </source>
</evidence>
<keyword evidence="3" id="KW-1185">Reference proteome</keyword>
<feature type="transmembrane region" description="Helical" evidence="1">
    <location>
        <begin position="20"/>
        <end position="37"/>
    </location>
</feature>
<name>A0A445LU92_GLYSO</name>
<evidence type="ECO:0000313" key="3">
    <source>
        <dbReference type="Proteomes" id="UP000289340"/>
    </source>
</evidence>
<dbReference type="AlphaFoldDB" id="A0A445LU92"/>
<evidence type="ECO:0000313" key="2">
    <source>
        <dbReference type="EMBL" id="RZC26776.1"/>
    </source>
</evidence>
<keyword evidence="1" id="KW-0812">Transmembrane</keyword>
<keyword evidence="1" id="KW-1133">Transmembrane helix</keyword>
<comment type="caution">
    <text evidence="2">The sequence shown here is derived from an EMBL/GenBank/DDBJ whole genome shotgun (WGS) entry which is preliminary data.</text>
</comment>
<reference evidence="2 3" key="1">
    <citation type="submission" date="2018-09" db="EMBL/GenBank/DDBJ databases">
        <title>A high-quality reference genome of wild soybean provides a powerful tool to mine soybean genomes.</title>
        <authorList>
            <person name="Xie M."/>
            <person name="Chung C.Y.L."/>
            <person name="Li M.-W."/>
            <person name="Wong F.-L."/>
            <person name="Chan T.-F."/>
            <person name="Lam H.-M."/>
        </authorList>
    </citation>
    <scope>NUCLEOTIDE SEQUENCE [LARGE SCALE GENOMIC DNA]</scope>
    <source>
        <strain evidence="3">cv. W05</strain>
        <tissue evidence="2">Hypocotyl of etiolated seedlings</tissue>
    </source>
</reference>
<proteinExistence type="predicted"/>
<gene>
    <name evidence="2" type="ORF">D0Y65_005100</name>
</gene>
<dbReference type="EMBL" id="QZWG01000002">
    <property type="protein sequence ID" value="RZC26776.1"/>
    <property type="molecule type" value="Genomic_DNA"/>
</dbReference>
<dbReference type="Proteomes" id="UP000289340">
    <property type="component" value="Chromosome 2"/>
</dbReference>
<sequence>MALVVRKMPLQFMWGQWRFIFNGLMMFYVIMGIRYGFEDEDLVVSGREFTSGGRLGVHGKARHFFFTLSST</sequence>
<organism evidence="2 3">
    <name type="scientific">Glycine soja</name>
    <name type="common">Wild soybean</name>
    <dbReference type="NCBI Taxonomy" id="3848"/>
    <lineage>
        <taxon>Eukaryota</taxon>
        <taxon>Viridiplantae</taxon>
        <taxon>Streptophyta</taxon>
        <taxon>Embryophyta</taxon>
        <taxon>Tracheophyta</taxon>
        <taxon>Spermatophyta</taxon>
        <taxon>Magnoliopsida</taxon>
        <taxon>eudicotyledons</taxon>
        <taxon>Gunneridae</taxon>
        <taxon>Pentapetalae</taxon>
        <taxon>rosids</taxon>
        <taxon>fabids</taxon>
        <taxon>Fabales</taxon>
        <taxon>Fabaceae</taxon>
        <taxon>Papilionoideae</taxon>
        <taxon>50 kb inversion clade</taxon>
        <taxon>NPAAA clade</taxon>
        <taxon>indigoferoid/millettioid clade</taxon>
        <taxon>Phaseoleae</taxon>
        <taxon>Glycine</taxon>
        <taxon>Glycine subgen. Soja</taxon>
    </lineage>
</organism>
<accession>A0A445LU92</accession>
<protein>
    <submittedName>
        <fullName evidence="2">Uncharacterized protein</fullName>
    </submittedName>
</protein>
<keyword evidence="1" id="KW-0472">Membrane</keyword>